<dbReference type="RefSeq" id="WP_215923038.1">
    <property type="nucleotide sequence ID" value="NZ_JAHKNI010000017.1"/>
</dbReference>
<comment type="caution">
    <text evidence="1">The sequence shown here is derived from an EMBL/GenBank/DDBJ whole genome shotgun (WGS) entry which is preliminary data.</text>
</comment>
<gene>
    <name evidence="1" type="ORF">KO481_36280</name>
</gene>
<name>A0ABS6B9J2_9NOCA</name>
<reference evidence="1 2" key="1">
    <citation type="submission" date="2021-06" db="EMBL/GenBank/DDBJ databases">
        <title>Actinomycetes sequencing.</title>
        <authorList>
            <person name="Shan Q."/>
        </authorList>
    </citation>
    <scope>NUCLEOTIDE SEQUENCE [LARGE SCALE GENOMIC DNA]</scope>
    <source>
        <strain evidence="1 2">NEAU-G5</strain>
    </source>
</reference>
<keyword evidence="2" id="KW-1185">Reference proteome</keyword>
<dbReference type="EMBL" id="JAHKNI010000017">
    <property type="protein sequence ID" value="MBU3066967.1"/>
    <property type="molecule type" value="Genomic_DNA"/>
</dbReference>
<evidence type="ECO:0000313" key="2">
    <source>
        <dbReference type="Proteomes" id="UP000733379"/>
    </source>
</evidence>
<proteinExistence type="predicted"/>
<evidence type="ECO:0008006" key="3">
    <source>
        <dbReference type="Google" id="ProtNLM"/>
    </source>
</evidence>
<evidence type="ECO:0000313" key="1">
    <source>
        <dbReference type="EMBL" id="MBU3066967.1"/>
    </source>
</evidence>
<accession>A0ABS6B9J2</accession>
<organism evidence="1 2">
    <name type="scientific">Nocardia albiluteola</name>
    <dbReference type="NCBI Taxonomy" id="2842303"/>
    <lineage>
        <taxon>Bacteria</taxon>
        <taxon>Bacillati</taxon>
        <taxon>Actinomycetota</taxon>
        <taxon>Actinomycetes</taxon>
        <taxon>Mycobacteriales</taxon>
        <taxon>Nocardiaceae</taxon>
        <taxon>Nocardia</taxon>
    </lineage>
</organism>
<sequence>MTGQELQQVANASHASSAPIVLGEPQCKQFWAMAWSVRTAAAPQPAGYLFQATAEGYWRYLAVGTAIDCTSRYGVPADVASALRGCR</sequence>
<dbReference type="Proteomes" id="UP000733379">
    <property type="component" value="Unassembled WGS sequence"/>
</dbReference>
<protein>
    <recommendedName>
        <fullName evidence="3">PknH-like extracellular domain-containing protein</fullName>
    </recommendedName>
</protein>